<dbReference type="Proteomes" id="UP001374584">
    <property type="component" value="Unassembled WGS sequence"/>
</dbReference>
<organism evidence="1 2">
    <name type="scientific">Phaseolus coccineus</name>
    <name type="common">Scarlet runner bean</name>
    <name type="synonym">Phaseolus multiflorus</name>
    <dbReference type="NCBI Taxonomy" id="3886"/>
    <lineage>
        <taxon>Eukaryota</taxon>
        <taxon>Viridiplantae</taxon>
        <taxon>Streptophyta</taxon>
        <taxon>Embryophyta</taxon>
        <taxon>Tracheophyta</taxon>
        <taxon>Spermatophyta</taxon>
        <taxon>Magnoliopsida</taxon>
        <taxon>eudicotyledons</taxon>
        <taxon>Gunneridae</taxon>
        <taxon>Pentapetalae</taxon>
        <taxon>rosids</taxon>
        <taxon>fabids</taxon>
        <taxon>Fabales</taxon>
        <taxon>Fabaceae</taxon>
        <taxon>Papilionoideae</taxon>
        <taxon>50 kb inversion clade</taxon>
        <taxon>NPAAA clade</taxon>
        <taxon>indigoferoid/millettioid clade</taxon>
        <taxon>Phaseoleae</taxon>
        <taxon>Phaseolus</taxon>
    </lineage>
</organism>
<evidence type="ECO:0000313" key="1">
    <source>
        <dbReference type="EMBL" id="KAK7377838.1"/>
    </source>
</evidence>
<dbReference type="AlphaFoldDB" id="A0AAN9RRN7"/>
<accession>A0AAN9RRN7</accession>
<gene>
    <name evidence="1" type="ORF">VNO80_03271</name>
</gene>
<keyword evidence="2" id="KW-1185">Reference proteome</keyword>
<evidence type="ECO:0000313" key="2">
    <source>
        <dbReference type="Proteomes" id="UP001374584"/>
    </source>
</evidence>
<name>A0AAN9RRN7_PHACN</name>
<sequence length="126" mass="13962">MADRGSNFASRTHRVQFRCCVFSGNPRVVVPIILELFSDVRSSSSLTIFARAVLRAQDSNLRTLIHSSRDVAQLEREVTPHVNGPNIRILGIHKVAQEYQTPSAANTLSMMANHMAPQEEIIAVHG</sequence>
<proteinExistence type="predicted"/>
<reference evidence="1 2" key="1">
    <citation type="submission" date="2024-01" db="EMBL/GenBank/DDBJ databases">
        <title>The genomes of 5 underutilized Papilionoideae crops provide insights into root nodulation and disease resistanc.</title>
        <authorList>
            <person name="Jiang F."/>
        </authorList>
    </citation>
    <scope>NUCLEOTIDE SEQUENCE [LARGE SCALE GENOMIC DNA]</scope>
    <source>
        <strain evidence="1">JINMINGXINNONG_FW02</strain>
        <tissue evidence="1">Leaves</tissue>
    </source>
</reference>
<dbReference type="EMBL" id="JAYMYR010000002">
    <property type="protein sequence ID" value="KAK7377838.1"/>
    <property type="molecule type" value="Genomic_DNA"/>
</dbReference>
<comment type="caution">
    <text evidence="1">The sequence shown here is derived from an EMBL/GenBank/DDBJ whole genome shotgun (WGS) entry which is preliminary data.</text>
</comment>
<protein>
    <submittedName>
        <fullName evidence="1">Uncharacterized protein</fullName>
    </submittedName>
</protein>